<evidence type="ECO:0000259" key="9">
    <source>
        <dbReference type="PROSITE" id="PS50192"/>
    </source>
</evidence>
<evidence type="ECO:0000256" key="1">
    <source>
        <dbReference type="ARBA" id="ARBA00004429"/>
    </source>
</evidence>
<reference evidence="11 12" key="1">
    <citation type="submission" date="2019-12" db="EMBL/GenBank/DDBJ databases">
        <authorList>
            <person name="Li M."/>
        </authorList>
    </citation>
    <scope>NUCLEOTIDE SEQUENCE [LARGE SCALE GENOMIC DNA]</scope>
    <source>
        <strain evidence="11 12">GBMRC 2046</strain>
    </source>
</reference>
<keyword evidence="3 5" id="KW-0807">Transducer</keyword>
<evidence type="ECO:0000256" key="3">
    <source>
        <dbReference type="ARBA" id="ARBA00023224"/>
    </source>
</evidence>
<evidence type="ECO:0000313" key="11">
    <source>
        <dbReference type="EMBL" id="MXN65606.1"/>
    </source>
</evidence>
<feature type="compositionally biased region" description="Low complexity" evidence="6">
    <location>
        <begin position="537"/>
        <end position="551"/>
    </location>
</feature>
<dbReference type="SMART" id="SM00283">
    <property type="entry name" value="MA"/>
    <property type="match status" value="1"/>
</dbReference>
<dbReference type="PANTHER" id="PTHR32089:SF112">
    <property type="entry name" value="LYSOZYME-LIKE PROTEIN-RELATED"/>
    <property type="match status" value="1"/>
</dbReference>
<dbReference type="InterPro" id="IPR003660">
    <property type="entry name" value="HAMP_dom"/>
</dbReference>
<evidence type="ECO:0000256" key="7">
    <source>
        <dbReference type="SAM" id="Phobius"/>
    </source>
</evidence>
<comment type="caution">
    <text evidence="11">The sequence shown here is derived from an EMBL/GenBank/DDBJ whole genome shotgun (WGS) entry which is preliminary data.</text>
</comment>
<feature type="domain" description="T-SNARE coiled-coil homology" evidence="9">
    <location>
        <begin position="466"/>
        <end position="528"/>
    </location>
</feature>
<keyword evidence="12" id="KW-1185">Reference proteome</keyword>
<dbReference type="Gene3D" id="1.10.287.950">
    <property type="entry name" value="Methyl-accepting chemotaxis protein"/>
    <property type="match status" value="1"/>
</dbReference>
<protein>
    <submittedName>
        <fullName evidence="11">HAMP domain-containing protein</fullName>
    </submittedName>
</protein>
<dbReference type="PROSITE" id="PS50192">
    <property type="entry name" value="T_SNARE"/>
    <property type="match status" value="1"/>
</dbReference>
<dbReference type="PROSITE" id="PS50885">
    <property type="entry name" value="HAMP"/>
    <property type="match status" value="1"/>
</dbReference>
<evidence type="ECO:0000259" key="8">
    <source>
        <dbReference type="PROSITE" id="PS50111"/>
    </source>
</evidence>
<evidence type="ECO:0000259" key="10">
    <source>
        <dbReference type="PROSITE" id="PS50885"/>
    </source>
</evidence>
<feature type="region of interest" description="Disordered" evidence="6">
    <location>
        <begin position="535"/>
        <end position="557"/>
    </location>
</feature>
<dbReference type="Gene3D" id="6.10.340.10">
    <property type="match status" value="1"/>
</dbReference>
<evidence type="ECO:0000256" key="4">
    <source>
        <dbReference type="ARBA" id="ARBA00029447"/>
    </source>
</evidence>
<proteinExistence type="inferred from homology"/>
<accession>A0A7X3LV01</accession>
<keyword evidence="7" id="KW-1133">Transmembrane helix</keyword>
<dbReference type="InterPro" id="IPR004089">
    <property type="entry name" value="MCPsignal_dom"/>
</dbReference>
<gene>
    <name evidence="11" type="ORF">GR183_11895</name>
</gene>
<dbReference type="Pfam" id="PF00672">
    <property type="entry name" value="HAMP"/>
    <property type="match status" value="1"/>
</dbReference>
<keyword evidence="2" id="KW-0997">Cell inner membrane</keyword>
<keyword evidence="7" id="KW-0812">Transmembrane</keyword>
<dbReference type="CDD" id="cd06225">
    <property type="entry name" value="HAMP"/>
    <property type="match status" value="1"/>
</dbReference>
<dbReference type="InterPro" id="IPR000727">
    <property type="entry name" value="T_SNARE_dom"/>
</dbReference>
<comment type="similarity">
    <text evidence="4">Belongs to the methyl-accepting chemotaxis (MCP) protein family.</text>
</comment>
<dbReference type="Pfam" id="PF00015">
    <property type="entry name" value="MCPsignal"/>
    <property type="match status" value="1"/>
</dbReference>
<dbReference type="PROSITE" id="PS50111">
    <property type="entry name" value="CHEMOTAXIS_TRANSDUC_2"/>
    <property type="match status" value="1"/>
</dbReference>
<evidence type="ECO:0000256" key="2">
    <source>
        <dbReference type="ARBA" id="ARBA00022519"/>
    </source>
</evidence>
<keyword evidence="7" id="KW-0472">Membrane</keyword>
<feature type="transmembrane region" description="Helical" evidence="7">
    <location>
        <begin position="200"/>
        <end position="220"/>
    </location>
</feature>
<dbReference type="SMART" id="SM00304">
    <property type="entry name" value="HAMP"/>
    <property type="match status" value="1"/>
</dbReference>
<dbReference type="GO" id="GO:0005886">
    <property type="term" value="C:plasma membrane"/>
    <property type="evidence" value="ECO:0007669"/>
    <property type="project" value="UniProtKB-SubCell"/>
</dbReference>
<dbReference type="GO" id="GO:0007165">
    <property type="term" value="P:signal transduction"/>
    <property type="evidence" value="ECO:0007669"/>
    <property type="project" value="UniProtKB-KW"/>
</dbReference>
<sequence>MYGNAQNDVRNAYDNRYRSYLLADELRQSSDDLTRLGRTYVVTGDASYEEQYLDILAIRNGSKPRPEDYHRIYWDFVAVGRKPRPDTEAMPLLDLMKEAGFTDAEFEKLEQAQANSDGLVQLEVKAMNAVKGLFEDGNGGYTTKKDPDPKLAQELVHSRQYHAYKADIMQPIDEFFVLLDKRTQGAIDAALSSAAFFRNMLLTAIAAVVIAFAGLSYLVFNRILRPIGRLSEAMYGLARNDLETPVHGTDQADEVGEMAKSVQVFKDSLIEAEALRRDQASDQQSRAKRQQAMEDAINGFDQNVSQSLAAVANATEELRGTAGSMSATAEETSRQATSVAAATDQASSNVQTVASATEELSSSIDEIGRQVSTSADIARKAVEDADRTNAQVQKLNEAANRIGDVIKLINDIAAQTNLLALNATIEAARAGDAGKGFAVVAAEVKELADQTAKATEEISGQINGIQTATTDSVQAIENISKTIRSIDEIATGIASAVEEQTIATQEISRNIQHASAASAEVSDNISGVTRAAGQTGSAASQVLSSSDSLSEQSEKLRSEIDRFLETVRAA</sequence>
<keyword evidence="2" id="KW-1003">Cell membrane</keyword>
<feature type="domain" description="HAMP" evidence="10">
    <location>
        <begin position="221"/>
        <end position="274"/>
    </location>
</feature>
<dbReference type="EMBL" id="WUMV01000004">
    <property type="protein sequence ID" value="MXN65606.1"/>
    <property type="molecule type" value="Genomic_DNA"/>
</dbReference>
<dbReference type="Proteomes" id="UP000433101">
    <property type="component" value="Unassembled WGS sequence"/>
</dbReference>
<feature type="domain" description="Methyl-accepting transducer" evidence="8">
    <location>
        <begin position="307"/>
        <end position="550"/>
    </location>
</feature>
<name>A0A7X3LV01_9HYPH</name>
<organism evidence="11 12">
    <name type="scientific">Stappia sediminis</name>
    <dbReference type="NCBI Taxonomy" id="2692190"/>
    <lineage>
        <taxon>Bacteria</taxon>
        <taxon>Pseudomonadati</taxon>
        <taxon>Pseudomonadota</taxon>
        <taxon>Alphaproteobacteria</taxon>
        <taxon>Hyphomicrobiales</taxon>
        <taxon>Stappiaceae</taxon>
        <taxon>Stappia</taxon>
    </lineage>
</organism>
<comment type="subcellular location">
    <subcellularLocation>
        <location evidence="1">Cell inner membrane</location>
        <topology evidence="1">Multi-pass membrane protein</topology>
    </subcellularLocation>
</comment>
<evidence type="ECO:0000313" key="12">
    <source>
        <dbReference type="Proteomes" id="UP000433101"/>
    </source>
</evidence>
<dbReference type="AlphaFoldDB" id="A0A7X3LV01"/>
<evidence type="ECO:0000256" key="6">
    <source>
        <dbReference type="SAM" id="MobiDB-lite"/>
    </source>
</evidence>
<dbReference type="PANTHER" id="PTHR32089">
    <property type="entry name" value="METHYL-ACCEPTING CHEMOTAXIS PROTEIN MCPB"/>
    <property type="match status" value="1"/>
</dbReference>
<dbReference type="SUPFAM" id="SSF58104">
    <property type="entry name" value="Methyl-accepting chemotaxis protein (MCP) signaling domain"/>
    <property type="match status" value="1"/>
</dbReference>
<evidence type="ECO:0000256" key="5">
    <source>
        <dbReference type="PROSITE-ProRule" id="PRU00284"/>
    </source>
</evidence>